<proteinExistence type="predicted"/>
<dbReference type="OrthoDB" id="6022136at2759"/>
<dbReference type="Proteomes" id="UP000053766">
    <property type="component" value="Unassembled WGS sequence"/>
</dbReference>
<keyword evidence="1" id="KW-0677">Repeat</keyword>
<evidence type="ECO:0000256" key="1">
    <source>
        <dbReference type="ARBA" id="ARBA00022737"/>
    </source>
</evidence>
<dbReference type="PANTHER" id="PTHR24251">
    <property type="entry name" value="OVOCHYMASE-RELATED"/>
    <property type="match status" value="1"/>
</dbReference>
<feature type="domain" description="CUB" evidence="4">
    <location>
        <begin position="69"/>
        <end position="209"/>
    </location>
</feature>
<evidence type="ECO:0000256" key="3">
    <source>
        <dbReference type="PROSITE-ProRule" id="PRU00059"/>
    </source>
</evidence>
<dbReference type="InterPro" id="IPR035914">
    <property type="entry name" value="Sperma_CUB_dom_sf"/>
</dbReference>
<dbReference type="CDD" id="cd00041">
    <property type="entry name" value="CUB"/>
    <property type="match status" value="1"/>
</dbReference>
<dbReference type="PROSITE" id="PS01180">
    <property type="entry name" value="CUB"/>
    <property type="match status" value="1"/>
</dbReference>
<gene>
    <name evidence="5" type="ORF">DICVIV_09923</name>
</gene>
<sequence length="354" mass="39754">MIRKRYCSDTFPGPTVSAFGAHSMRVVFSSDSSGSGNGFKALYEIRPAPKQDIPTHETSEPRGDGAYRCGRRIRASDNTPSGSVMSPNFPIKYNKDVHCIWEIIARDGHKALTFLRHAWVDIRMIWNAKREILLTMEKMEIEGEMSSTTASCQKAVIRVSGAPRPEYCGTDRSVFTPIVTKNNTVRISFLTSPDKVNGLKGFNMSWTEKWKNVRLLLNTCVPTQNYVSVQCYDVMVTRIVDIKTIPMKFIPSISNVTAPLPTVAVKRLNRWTAHSHANGCQCETSDYEAECSANGLRSLLFSSMMTKPLKSNYTILTIYLNTNHKFKAIYFECDSPLAYSSCQTTQPLDRPLAC</sequence>
<reference evidence="5 6" key="1">
    <citation type="submission" date="2013-11" db="EMBL/GenBank/DDBJ databases">
        <title>Draft genome of the bovine lungworm Dictyocaulus viviparus.</title>
        <authorList>
            <person name="Mitreva M."/>
        </authorList>
    </citation>
    <scope>NUCLEOTIDE SEQUENCE [LARGE SCALE GENOMIC DNA]</scope>
    <source>
        <strain evidence="5 6">HannoverDv2000</strain>
    </source>
</reference>
<reference evidence="6" key="2">
    <citation type="journal article" date="2016" name="Sci. Rep.">
        <title>Dictyocaulus viviparus genome, variome and transcriptome elucidate lungworm biology and support future intervention.</title>
        <authorList>
            <person name="McNulty S.N."/>
            <person name="Strube C."/>
            <person name="Rosa B.A."/>
            <person name="Martin J.C."/>
            <person name="Tyagi R."/>
            <person name="Choi Y.J."/>
            <person name="Wang Q."/>
            <person name="Hallsworth Pepin K."/>
            <person name="Zhang X."/>
            <person name="Ozersky P."/>
            <person name="Wilson R.K."/>
            <person name="Sternberg P.W."/>
            <person name="Gasser R.B."/>
            <person name="Mitreva M."/>
        </authorList>
    </citation>
    <scope>NUCLEOTIDE SEQUENCE [LARGE SCALE GENOMIC DNA]</scope>
    <source>
        <strain evidence="6">HannoverDv2000</strain>
    </source>
</reference>
<evidence type="ECO:0000313" key="6">
    <source>
        <dbReference type="Proteomes" id="UP000053766"/>
    </source>
</evidence>
<accession>A0A0D8XJY8</accession>
<dbReference type="SUPFAM" id="SSF49854">
    <property type="entry name" value="Spermadhesin, CUB domain"/>
    <property type="match status" value="2"/>
</dbReference>
<dbReference type="Pfam" id="PF00431">
    <property type="entry name" value="CUB"/>
    <property type="match status" value="1"/>
</dbReference>
<dbReference type="AlphaFoldDB" id="A0A0D8XJY8"/>
<organism evidence="5 6">
    <name type="scientific">Dictyocaulus viviparus</name>
    <name type="common">Bovine lungworm</name>
    <dbReference type="NCBI Taxonomy" id="29172"/>
    <lineage>
        <taxon>Eukaryota</taxon>
        <taxon>Metazoa</taxon>
        <taxon>Ecdysozoa</taxon>
        <taxon>Nematoda</taxon>
        <taxon>Chromadorea</taxon>
        <taxon>Rhabditida</taxon>
        <taxon>Rhabditina</taxon>
        <taxon>Rhabditomorpha</taxon>
        <taxon>Strongyloidea</taxon>
        <taxon>Metastrongylidae</taxon>
        <taxon>Dictyocaulus</taxon>
    </lineage>
</organism>
<dbReference type="PANTHER" id="PTHR24251:SF37">
    <property type="entry name" value="CUB DOMAIN-CONTAINING PROTEIN"/>
    <property type="match status" value="1"/>
</dbReference>
<dbReference type="InterPro" id="IPR000859">
    <property type="entry name" value="CUB_dom"/>
</dbReference>
<comment type="caution">
    <text evidence="3">Lacks conserved residue(s) required for the propagation of feature annotation.</text>
</comment>
<dbReference type="SMART" id="SM00042">
    <property type="entry name" value="CUB"/>
    <property type="match status" value="1"/>
</dbReference>
<keyword evidence="6" id="KW-1185">Reference proteome</keyword>
<evidence type="ECO:0000259" key="4">
    <source>
        <dbReference type="PROSITE" id="PS01180"/>
    </source>
</evidence>
<keyword evidence="2" id="KW-1015">Disulfide bond</keyword>
<evidence type="ECO:0000313" key="5">
    <source>
        <dbReference type="EMBL" id="KJH44057.1"/>
    </source>
</evidence>
<name>A0A0D8XJY8_DICVI</name>
<evidence type="ECO:0000256" key="2">
    <source>
        <dbReference type="ARBA" id="ARBA00023157"/>
    </source>
</evidence>
<dbReference type="EMBL" id="KN716503">
    <property type="protein sequence ID" value="KJH44057.1"/>
    <property type="molecule type" value="Genomic_DNA"/>
</dbReference>
<dbReference type="STRING" id="29172.A0A0D8XJY8"/>
<dbReference type="Gene3D" id="2.60.120.290">
    <property type="entry name" value="Spermadhesin, CUB domain"/>
    <property type="match status" value="2"/>
</dbReference>
<protein>
    <submittedName>
        <fullName evidence="5">CUB domain protein</fullName>
    </submittedName>
</protein>